<keyword evidence="1" id="KW-0472">Membrane</keyword>
<evidence type="ECO:0000313" key="2">
    <source>
        <dbReference type="EMBL" id="MBB4077111.1"/>
    </source>
</evidence>
<gene>
    <name evidence="2" type="ORF">GGR08_001428</name>
</gene>
<protein>
    <submittedName>
        <fullName evidence="2">Uncharacterized protein</fullName>
    </submittedName>
</protein>
<organism evidence="2 3">
    <name type="scientific">Bartonella fuyuanensis</name>
    <dbReference type="NCBI Taxonomy" id="1460968"/>
    <lineage>
        <taxon>Bacteria</taxon>
        <taxon>Pseudomonadati</taxon>
        <taxon>Pseudomonadota</taxon>
        <taxon>Alphaproteobacteria</taxon>
        <taxon>Hyphomicrobiales</taxon>
        <taxon>Bartonellaceae</taxon>
        <taxon>Bartonella</taxon>
    </lineage>
</organism>
<dbReference type="AlphaFoldDB" id="A0A840DVS4"/>
<accession>A0A840DVS4</accession>
<reference evidence="2 3" key="1">
    <citation type="submission" date="2020-08" db="EMBL/GenBank/DDBJ databases">
        <title>Genomic Encyclopedia of Type Strains, Phase IV (KMG-IV): sequencing the most valuable type-strain genomes for metagenomic binning, comparative biology and taxonomic classification.</title>
        <authorList>
            <person name="Goeker M."/>
        </authorList>
    </citation>
    <scope>NUCLEOTIDE SEQUENCE [LARGE SCALE GENOMIC DNA]</scope>
    <source>
        <strain evidence="2 3">DSM 100694</strain>
    </source>
</reference>
<comment type="caution">
    <text evidence="2">The sequence shown here is derived from an EMBL/GenBank/DDBJ whole genome shotgun (WGS) entry which is preliminary data.</text>
</comment>
<keyword evidence="1" id="KW-0812">Transmembrane</keyword>
<feature type="transmembrane region" description="Helical" evidence="1">
    <location>
        <begin position="16"/>
        <end position="41"/>
    </location>
</feature>
<keyword evidence="3" id="KW-1185">Reference proteome</keyword>
<dbReference type="Proteomes" id="UP000585970">
    <property type="component" value="Unassembled WGS sequence"/>
</dbReference>
<evidence type="ECO:0000256" key="1">
    <source>
        <dbReference type="SAM" id="Phobius"/>
    </source>
</evidence>
<evidence type="ECO:0000313" key="3">
    <source>
        <dbReference type="Proteomes" id="UP000585970"/>
    </source>
</evidence>
<keyword evidence="1" id="KW-1133">Transmembrane helix</keyword>
<name>A0A840DVS4_9HYPH</name>
<dbReference type="EMBL" id="JACIFE010000021">
    <property type="protein sequence ID" value="MBB4077111.1"/>
    <property type="molecule type" value="Genomic_DNA"/>
</dbReference>
<sequence length="66" mass="7856">MLHLYVINNLYKGKGILIPLILLTYFSVYPELFYSLFSIILSKYVIRFSSILLDSYFYKSYSNSIR</sequence>
<proteinExistence type="predicted"/>